<reference evidence="2" key="2">
    <citation type="submission" date="2020-09" db="EMBL/GenBank/DDBJ databases">
        <authorList>
            <person name="Sun Q."/>
            <person name="Zhou Y."/>
        </authorList>
    </citation>
    <scope>NUCLEOTIDE SEQUENCE</scope>
    <source>
        <strain evidence="2">CGMCC 4.7430</strain>
    </source>
</reference>
<feature type="transmembrane region" description="Helical" evidence="1">
    <location>
        <begin position="345"/>
        <end position="367"/>
    </location>
</feature>
<evidence type="ECO:0000313" key="2">
    <source>
        <dbReference type="EMBL" id="GGP05204.1"/>
    </source>
</evidence>
<feature type="transmembrane region" description="Helical" evidence="1">
    <location>
        <begin position="269"/>
        <end position="289"/>
    </location>
</feature>
<reference evidence="2" key="1">
    <citation type="journal article" date="2014" name="Int. J. Syst. Evol. Microbiol.">
        <title>Complete genome sequence of Corynebacterium casei LMG S-19264T (=DSM 44701T), isolated from a smear-ripened cheese.</title>
        <authorList>
            <consortium name="US DOE Joint Genome Institute (JGI-PGF)"/>
            <person name="Walter F."/>
            <person name="Albersmeier A."/>
            <person name="Kalinowski J."/>
            <person name="Ruckert C."/>
        </authorList>
    </citation>
    <scope>NUCLEOTIDE SEQUENCE</scope>
    <source>
        <strain evidence="2">CGMCC 4.7430</strain>
    </source>
</reference>
<comment type="caution">
    <text evidence="2">The sequence shown here is derived from an EMBL/GenBank/DDBJ whole genome shotgun (WGS) entry which is preliminary data.</text>
</comment>
<name>A0A918A3B8_9ACTN</name>
<dbReference type="AlphaFoldDB" id="A0A918A3B8"/>
<feature type="transmembrane region" description="Helical" evidence="1">
    <location>
        <begin position="51"/>
        <end position="72"/>
    </location>
</feature>
<gene>
    <name evidence="2" type="ORF">GCM10012278_23680</name>
</gene>
<feature type="transmembrane region" description="Helical" evidence="1">
    <location>
        <begin position="222"/>
        <end position="243"/>
    </location>
</feature>
<feature type="transmembrane region" description="Helical" evidence="1">
    <location>
        <begin position="6"/>
        <end position="30"/>
    </location>
</feature>
<feature type="transmembrane region" description="Helical" evidence="1">
    <location>
        <begin position="173"/>
        <end position="188"/>
    </location>
</feature>
<keyword evidence="1" id="KW-0472">Membrane</keyword>
<dbReference type="EMBL" id="BMNK01000003">
    <property type="protein sequence ID" value="GGP05204.1"/>
    <property type="molecule type" value="Genomic_DNA"/>
</dbReference>
<feature type="transmembrane region" description="Helical" evidence="1">
    <location>
        <begin position="134"/>
        <end position="153"/>
    </location>
</feature>
<feature type="transmembrane region" description="Helical" evidence="1">
    <location>
        <begin position="195"/>
        <end position="216"/>
    </location>
</feature>
<feature type="transmembrane region" description="Helical" evidence="1">
    <location>
        <begin position="397"/>
        <end position="415"/>
    </location>
</feature>
<proteinExistence type="predicted"/>
<sequence>MRRYRFGRIAAVVAVGFVVAVLVAAVVAWVSRDARFLVPVITRQSDRRLRLVEWYNLLPLVVAGVVQGWALWHLLRGRPVGERAELRWDARLLRIALFASLGLELLPSSLGVPVDLVQVVLVVLLFRVLDRAPLALRLVALIAGLIGPVRRLADDLVGLPLPVDEALTGLGRTPYLVWLVLTLVIQAGDGRWARATVWCGAALTIGLLLRPSFFYVRVDNDVLPLVIVGFPWVLEMFEVVWLARTAHELATRSPDAPARPARTAGVWRWWPLPLVAVLLPLLPVAVNLARGVPVWIGPRGAVDAWFRESFGGILATTWLSLDVLVGLGVSAVLVLVAVLRPTRRLVLGTVAALLLTAAAGVATIATATPPAWSDADYENIWIHPRELTGEGFGISPLWHSAALTASALLLLYLYGARPALRRTYPKVLVSTATVAALILVPASDHAPGPLTEASDCEPNLDPSAPYEPPPELTAEERFVCGVRTSKSLPLAQGMPDRVLITYGRRLCDAYTIDDPSELTRLLGGVEFGYGLAPLLADICPHATATVRAAVEEEERAEQARQADEQRMCDASSHRPRIKPLEATVMEPEWAELSLHAYESEDDPFEDHRLDGPDDADLVASAPGHLALFVGSSPTLCITTETYDRRPPVETKGWTQVVEVGHRSTHGRIVLADYLSDVELPDLAAHGKGHYRIRVHSAWIDWKGETMAGRRLLIMSYPGRGAPITVHHPRESP</sequence>
<feature type="transmembrane region" description="Helical" evidence="1">
    <location>
        <begin position="309"/>
        <end position="338"/>
    </location>
</feature>
<evidence type="ECO:0000313" key="3">
    <source>
        <dbReference type="Proteomes" id="UP000660745"/>
    </source>
</evidence>
<dbReference type="Proteomes" id="UP000660745">
    <property type="component" value="Unassembled WGS sequence"/>
</dbReference>
<keyword evidence="1" id="KW-1133">Transmembrane helix</keyword>
<keyword evidence="3" id="KW-1185">Reference proteome</keyword>
<keyword evidence="1" id="KW-0812">Transmembrane</keyword>
<dbReference type="RefSeq" id="WP_189138574.1">
    <property type="nucleotide sequence ID" value="NZ_BMNK01000003.1"/>
</dbReference>
<evidence type="ECO:0000256" key="1">
    <source>
        <dbReference type="SAM" id="Phobius"/>
    </source>
</evidence>
<protein>
    <submittedName>
        <fullName evidence="2">Uncharacterized protein</fullName>
    </submittedName>
</protein>
<organism evidence="2 3">
    <name type="scientific">Nonomuraea glycinis</name>
    <dbReference type="NCBI Taxonomy" id="2047744"/>
    <lineage>
        <taxon>Bacteria</taxon>
        <taxon>Bacillati</taxon>
        <taxon>Actinomycetota</taxon>
        <taxon>Actinomycetes</taxon>
        <taxon>Streptosporangiales</taxon>
        <taxon>Streptosporangiaceae</taxon>
        <taxon>Nonomuraea</taxon>
    </lineage>
</organism>
<accession>A0A918A3B8</accession>